<dbReference type="InterPro" id="IPR016162">
    <property type="entry name" value="Ald_DH_N"/>
</dbReference>
<evidence type="ECO:0000256" key="2">
    <source>
        <dbReference type="PROSITE-ProRule" id="PRU10007"/>
    </source>
</evidence>
<sequence length="490" mass="52584">MPGNGNPEIKYTKLFINNEFVDAVSKKKFPTLNPATAEKIVEVAEADKADVDIAVAAARKAFAIGSPWRTLDASARGKLMQKFADLVERDRAYLSELESLDNGKPVGDSDFDIGCAIDTIRYFAGWADKIHGETIPVDGNFMTITRKEPVGVVGSIIPWNYPILMAVWKLGPALTSGCTIVLKPAEQTPLTALYLASLIKEAGFPAGVVNVVPGYGPTAGAALSNHLDVDKVAFTGSTDVGRLIMGAAASSNLKRVTLELGGKSPLVVCADADIAEAAEIAHGAIFNNHGQNCCAGSRTFVEAGIYEKFVAKAKELADARKVGDPFQEGIQQGPQVDEDQFKKILELVDSGKQQGARLVTGGNRFGTKGYFVQPTVFADVKDDMRIAKEEIFGPVQSIFKFDNMDEVIVRANATTYGLAAGIITNDINKALQFAQSVQAGSVWVNCYDAVLPQTPFGGYKQSGQGRELGKEALHEYLETKTITIGLKQKI</sequence>
<name>A0ABP1R329_9HEXA</name>
<evidence type="ECO:0000313" key="5">
    <source>
        <dbReference type="EMBL" id="CAL8118551.1"/>
    </source>
</evidence>
<dbReference type="Gene3D" id="3.40.309.10">
    <property type="entry name" value="Aldehyde Dehydrogenase, Chain A, domain 2"/>
    <property type="match status" value="1"/>
</dbReference>
<dbReference type="Gene3D" id="3.40.605.10">
    <property type="entry name" value="Aldehyde Dehydrogenase, Chain A, domain 1"/>
    <property type="match status" value="1"/>
</dbReference>
<evidence type="ECO:0000256" key="1">
    <source>
        <dbReference type="ARBA" id="ARBA00023002"/>
    </source>
</evidence>
<dbReference type="PROSITE" id="PS00070">
    <property type="entry name" value="ALDEHYDE_DEHYDR_CYS"/>
    <property type="match status" value="1"/>
</dbReference>
<dbReference type="InterPro" id="IPR016161">
    <property type="entry name" value="Ald_DH/histidinol_DH"/>
</dbReference>
<dbReference type="InterPro" id="IPR015590">
    <property type="entry name" value="Aldehyde_DH_dom"/>
</dbReference>
<dbReference type="InterPro" id="IPR029510">
    <property type="entry name" value="Ald_DH_CS_GLU"/>
</dbReference>
<organism evidence="5 6">
    <name type="scientific">Orchesella dallaii</name>
    <dbReference type="NCBI Taxonomy" id="48710"/>
    <lineage>
        <taxon>Eukaryota</taxon>
        <taxon>Metazoa</taxon>
        <taxon>Ecdysozoa</taxon>
        <taxon>Arthropoda</taxon>
        <taxon>Hexapoda</taxon>
        <taxon>Collembola</taxon>
        <taxon>Entomobryomorpha</taxon>
        <taxon>Entomobryoidea</taxon>
        <taxon>Orchesellidae</taxon>
        <taxon>Orchesellinae</taxon>
        <taxon>Orchesella</taxon>
    </lineage>
</organism>
<dbReference type="PANTHER" id="PTHR11699">
    <property type="entry name" value="ALDEHYDE DEHYDROGENASE-RELATED"/>
    <property type="match status" value="1"/>
</dbReference>
<accession>A0ABP1R329</accession>
<evidence type="ECO:0000256" key="3">
    <source>
        <dbReference type="RuleBase" id="RU003345"/>
    </source>
</evidence>
<keyword evidence="6" id="KW-1185">Reference proteome</keyword>
<keyword evidence="1 3" id="KW-0560">Oxidoreductase</keyword>
<comment type="similarity">
    <text evidence="3">Belongs to the aldehyde dehydrogenase family.</text>
</comment>
<dbReference type="Pfam" id="PF00171">
    <property type="entry name" value="Aldedh"/>
    <property type="match status" value="1"/>
</dbReference>
<dbReference type="InterPro" id="IPR016163">
    <property type="entry name" value="Ald_DH_C"/>
</dbReference>
<proteinExistence type="inferred from homology"/>
<evidence type="ECO:0000313" key="6">
    <source>
        <dbReference type="Proteomes" id="UP001642540"/>
    </source>
</evidence>
<dbReference type="PROSITE" id="PS00687">
    <property type="entry name" value="ALDEHYDE_DEHYDR_GLU"/>
    <property type="match status" value="1"/>
</dbReference>
<dbReference type="SUPFAM" id="SSF53720">
    <property type="entry name" value="ALDH-like"/>
    <property type="match status" value="1"/>
</dbReference>
<dbReference type="EMBL" id="CAXLJM020000057">
    <property type="protein sequence ID" value="CAL8118551.1"/>
    <property type="molecule type" value="Genomic_DNA"/>
</dbReference>
<feature type="domain" description="Aldehyde dehydrogenase" evidence="4">
    <location>
        <begin position="21"/>
        <end position="482"/>
    </location>
</feature>
<dbReference type="Proteomes" id="UP001642540">
    <property type="component" value="Unassembled WGS sequence"/>
</dbReference>
<gene>
    <name evidence="5" type="ORF">ODALV1_LOCUS18184</name>
</gene>
<reference evidence="5 6" key="1">
    <citation type="submission" date="2024-08" db="EMBL/GenBank/DDBJ databases">
        <authorList>
            <person name="Cucini C."/>
            <person name="Frati F."/>
        </authorList>
    </citation>
    <scope>NUCLEOTIDE SEQUENCE [LARGE SCALE GENOMIC DNA]</scope>
</reference>
<dbReference type="InterPro" id="IPR016160">
    <property type="entry name" value="Ald_DH_CS_CYS"/>
</dbReference>
<evidence type="ECO:0000259" key="4">
    <source>
        <dbReference type="Pfam" id="PF00171"/>
    </source>
</evidence>
<protein>
    <recommendedName>
        <fullName evidence="4">Aldehyde dehydrogenase domain-containing protein</fullName>
    </recommendedName>
</protein>
<feature type="active site" evidence="2">
    <location>
        <position position="259"/>
    </location>
</feature>
<comment type="caution">
    <text evidence="5">The sequence shown here is derived from an EMBL/GenBank/DDBJ whole genome shotgun (WGS) entry which is preliminary data.</text>
</comment>